<sequence>MILSGAQSILAGVFFTIMSRGPADLSIATVAGYAGFGAFYFLVSAVWLTLKRAK</sequence>
<keyword evidence="1" id="KW-0812">Transmembrane</keyword>
<protein>
    <submittedName>
        <fullName evidence="2">Uncharacterized protein</fullName>
    </submittedName>
</protein>
<dbReference type="EMBL" id="CP062222">
    <property type="protein sequence ID" value="QTC90814.1"/>
    <property type="molecule type" value="Genomic_DNA"/>
</dbReference>
<dbReference type="RefSeq" id="WP_207869548.1">
    <property type="nucleotide sequence ID" value="NZ_CP062222.1"/>
</dbReference>
<keyword evidence="3" id="KW-1185">Reference proteome</keyword>
<dbReference type="KEGG" id="bgoe:IFJ75_16495"/>
<feature type="transmembrane region" description="Helical" evidence="1">
    <location>
        <begin position="30"/>
        <end position="50"/>
    </location>
</feature>
<keyword evidence="1" id="KW-0472">Membrane</keyword>
<name>A0A975C1N4_9CAUL</name>
<accession>A0A975C1N4</accession>
<evidence type="ECO:0000313" key="3">
    <source>
        <dbReference type="Proteomes" id="UP000663918"/>
    </source>
</evidence>
<keyword evidence="1" id="KW-1133">Transmembrane helix</keyword>
<evidence type="ECO:0000313" key="2">
    <source>
        <dbReference type="EMBL" id="QTC90814.1"/>
    </source>
</evidence>
<dbReference type="AlphaFoldDB" id="A0A975C1N4"/>
<proteinExistence type="predicted"/>
<dbReference type="Proteomes" id="UP000663918">
    <property type="component" value="Chromosome"/>
</dbReference>
<evidence type="ECO:0000256" key="1">
    <source>
        <dbReference type="SAM" id="Phobius"/>
    </source>
</evidence>
<reference evidence="2" key="1">
    <citation type="submission" date="2020-09" db="EMBL/GenBank/DDBJ databases">
        <title>Brevundimonas sp. LVF2 isolated from a puddle in Goettingen, Germany.</title>
        <authorList>
            <person name="Friedrich I."/>
            <person name="Klassen A."/>
            <person name="Hannes N."/>
            <person name="Schneider D."/>
            <person name="Hertel R."/>
            <person name="Daniel R."/>
        </authorList>
    </citation>
    <scope>NUCLEOTIDE SEQUENCE</scope>
    <source>
        <strain evidence="2">LVF2</strain>
    </source>
</reference>
<organism evidence="2 3">
    <name type="scientific">Brevundimonas goettingensis</name>
    <dbReference type="NCBI Taxonomy" id="2774190"/>
    <lineage>
        <taxon>Bacteria</taxon>
        <taxon>Pseudomonadati</taxon>
        <taxon>Pseudomonadota</taxon>
        <taxon>Alphaproteobacteria</taxon>
        <taxon>Caulobacterales</taxon>
        <taxon>Caulobacteraceae</taxon>
        <taxon>Brevundimonas</taxon>
    </lineage>
</organism>
<gene>
    <name evidence="2" type="ORF">IFJ75_16495</name>
</gene>